<dbReference type="Pfam" id="PF00566">
    <property type="entry name" value="RabGAP-TBC"/>
    <property type="match status" value="1"/>
</dbReference>
<keyword evidence="14" id="KW-1185">Reference proteome</keyword>
<comment type="similarity">
    <text evidence="4">Belongs to the OXR1 family.</text>
</comment>
<evidence type="ECO:0000256" key="9">
    <source>
        <dbReference type="ARBA" id="ARBA00034103"/>
    </source>
</evidence>
<dbReference type="PANTHER" id="PTHR23354:SF62">
    <property type="entry name" value="MUSTARD, ISOFORM V"/>
    <property type="match status" value="1"/>
</dbReference>
<dbReference type="InterPro" id="IPR000195">
    <property type="entry name" value="Rab-GAP-TBC_dom"/>
</dbReference>
<evidence type="ECO:0000256" key="8">
    <source>
        <dbReference type="ARBA" id="ARBA00023329"/>
    </source>
</evidence>
<keyword evidence="8" id="KW-0968">Cytoplasmic vesicle</keyword>
<protein>
    <recommendedName>
        <fullName evidence="10">Oxidation resistance protein 1</fullName>
    </recommendedName>
</protein>
<dbReference type="EMBL" id="KQ257453">
    <property type="protein sequence ID" value="KND02188.1"/>
    <property type="molecule type" value="Genomic_DNA"/>
</dbReference>
<dbReference type="Proteomes" id="UP000053201">
    <property type="component" value="Unassembled WGS sequence"/>
</dbReference>
<dbReference type="PROSITE" id="PS51886">
    <property type="entry name" value="TLDC"/>
    <property type="match status" value="1"/>
</dbReference>
<evidence type="ECO:0000313" key="13">
    <source>
        <dbReference type="EMBL" id="KND02188.1"/>
    </source>
</evidence>
<evidence type="ECO:0000256" key="1">
    <source>
        <dbReference type="ARBA" id="ARBA00004156"/>
    </source>
</evidence>
<evidence type="ECO:0000259" key="12">
    <source>
        <dbReference type="PROSITE" id="PS51886"/>
    </source>
</evidence>
<evidence type="ECO:0000256" key="6">
    <source>
        <dbReference type="ARBA" id="ARBA00023128"/>
    </source>
</evidence>
<dbReference type="SMART" id="SM00164">
    <property type="entry name" value="TBC"/>
    <property type="match status" value="1"/>
</dbReference>
<evidence type="ECO:0000256" key="4">
    <source>
        <dbReference type="ARBA" id="ARBA00009540"/>
    </source>
</evidence>
<dbReference type="PROSITE" id="PS50086">
    <property type="entry name" value="TBC_RABGAP"/>
    <property type="match status" value="1"/>
</dbReference>
<dbReference type="eggNOG" id="KOG2801">
    <property type="taxonomic scope" value="Eukaryota"/>
</dbReference>
<feature type="domain" description="TLDc" evidence="12">
    <location>
        <begin position="366"/>
        <end position="565"/>
    </location>
</feature>
<dbReference type="InParanoid" id="A0A0L0HMA4"/>
<dbReference type="Pfam" id="PF07534">
    <property type="entry name" value="TLD"/>
    <property type="match status" value="2"/>
</dbReference>
<accession>A0A0L0HMA4</accession>
<dbReference type="SUPFAM" id="SSF47923">
    <property type="entry name" value="Ypt/Rab-GAP domain of gyp1p"/>
    <property type="match status" value="1"/>
</dbReference>
<dbReference type="GO" id="GO:0030659">
    <property type="term" value="C:cytoplasmic vesicle membrane"/>
    <property type="evidence" value="ECO:0007669"/>
    <property type="project" value="UniProtKB-SubCell"/>
</dbReference>
<reference evidence="13 14" key="1">
    <citation type="submission" date="2009-08" db="EMBL/GenBank/DDBJ databases">
        <title>The Genome Sequence of Spizellomyces punctatus strain DAOM BR117.</title>
        <authorList>
            <consortium name="The Broad Institute Genome Sequencing Platform"/>
            <person name="Russ C."/>
            <person name="Cuomo C."/>
            <person name="Shea T."/>
            <person name="Young S.K."/>
            <person name="Zeng Q."/>
            <person name="Koehrsen M."/>
            <person name="Haas B."/>
            <person name="Borodovsky M."/>
            <person name="Guigo R."/>
            <person name="Alvarado L."/>
            <person name="Berlin A."/>
            <person name="Bochicchio J."/>
            <person name="Borenstein D."/>
            <person name="Chapman S."/>
            <person name="Chen Z."/>
            <person name="Engels R."/>
            <person name="Freedman E."/>
            <person name="Gellesch M."/>
            <person name="Goldberg J."/>
            <person name="Griggs A."/>
            <person name="Gujja S."/>
            <person name="Heiman D."/>
            <person name="Hepburn T."/>
            <person name="Howarth C."/>
            <person name="Jen D."/>
            <person name="Larson L."/>
            <person name="Lewis B."/>
            <person name="Mehta T."/>
            <person name="Park D."/>
            <person name="Pearson M."/>
            <person name="Roberts A."/>
            <person name="Saif S."/>
            <person name="Shenoy N."/>
            <person name="Sisk P."/>
            <person name="Stolte C."/>
            <person name="Sykes S."/>
            <person name="Thomson T."/>
            <person name="Walk T."/>
            <person name="White J."/>
            <person name="Yandava C."/>
            <person name="Burger G."/>
            <person name="Gray M.W."/>
            <person name="Holland P.W.H."/>
            <person name="King N."/>
            <person name="Lang F.B.F."/>
            <person name="Roger A.J."/>
            <person name="Ruiz-Trillo I."/>
            <person name="Lander E."/>
            <person name="Nusbaum C."/>
        </authorList>
    </citation>
    <scope>NUCLEOTIDE SEQUENCE [LARGE SCALE GENOMIC DNA]</scope>
    <source>
        <strain evidence="13 14">DAOM BR117</strain>
    </source>
</reference>
<evidence type="ECO:0000256" key="10">
    <source>
        <dbReference type="ARBA" id="ARBA00040604"/>
    </source>
</evidence>
<keyword evidence="7" id="KW-0472">Membrane</keyword>
<name>A0A0L0HMA4_SPIPD</name>
<gene>
    <name evidence="13" type="ORF">SPPG_02676</name>
</gene>
<feature type="domain" description="Rab-GAP TBC" evidence="11">
    <location>
        <begin position="52"/>
        <end position="262"/>
    </location>
</feature>
<evidence type="ECO:0000259" key="11">
    <source>
        <dbReference type="PROSITE" id="PS50086"/>
    </source>
</evidence>
<sequence>MPNSDWIISSKYQADPSVAGAEAQWRSSPKLEKYFMSDDLEKTKLRKMVRTGIPDSLRGELYARMLKLDKLNEYEKNYEIALSRTHGTQIPATPLPPTFGGRSYRHGIALNAKGTAIVEHVLCILAHDFPNLEYCPFVPACVTLLAHHMRNEDELLAAAVSIIKRSMAQSQVMSSSNLSKSSSSVAIGEWAFFPTYRKGVKFMFRAFGNLLHRTNRKLHYHITELHSSSPDPVWASWLTSLFIDVFPQPALWRMLDCFVLEGYKALFRFGVGMLLANRDGVMQQTDLAGVKALLTPENPVFKNLAPLCKAADGVNAARAEVRKLVEHHQTLAAISRSDDIHEAQYRFQRGLPKIVGGLSDTGTGSSILSDEHWIALWSWIPPSKRVEGLELLFTTKEHGTHVNNLFRRTDDRAPLILLVETTEGAVFGAFLSHAWPGEGERTGEWYGNGETFLFTLEPYAKLYPWVGRTHTIIETESPDGDLSESAASPSSIYTADYVRDRASMFIMIDKKQIYIGGGGSGTGLFLNETLTAGDTGPCQTFENAPLTGSKDKRFECHVVEVFAFS</sequence>
<dbReference type="GeneID" id="27686245"/>
<dbReference type="PANTHER" id="PTHR23354">
    <property type="entry name" value="NUCLEOLAR PROTEIN 7/ESTROGEN RECEPTOR COACTIVATOR-RELATED"/>
    <property type="match status" value="1"/>
</dbReference>
<dbReference type="AlphaFoldDB" id="A0A0L0HMA4"/>
<keyword evidence="6" id="KW-0496">Mitochondrion</keyword>
<evidence type="ECO:0000313" key="14">
    <source>
        <dbReference type="Proteomes" id="UP000053201"/>
    </source>
</evidence>
<dbReference type="SMART" id="SM00584">
    <property type="entry name" value="TLDc"/>
    <property type="match status" value="1"/>
</dbReference>
<dbReference type="STRING" id="645134.A0A0L0HMA4"/>
<dbReference type="GO" id="GO:0005739">
    <property type="term" value="C:mitochondrion"/>
    <property type="evidence" value="ECO:0007669"/>
    <property type="project" value="UniProtKB-SubCell"/>
</dbReference>
<dbReference type="GO" id="GO:0006979">
    <property type="term" value="P:response to oxidative stress"/>
    <property type="evidence" value="ECO:0007669"/>
    <property type="project" value="TreeGrafter"/>
</dbReference>
<evidence type="ECO:0000256" key="2">
    <source>
        <dbReference type="ARBA" id="ARBA00004173"/>
    </source>
</evidence>
<dbReference type="GO" id="GO:0012505">
    <property type="term" value="C:endomembrane system"/>
    <property type="evidence" value="ECO:0007669"/>
    <property type="project" value="UniProtKB-SubCell"/>
</dbReference>
<dbReference type="InterPro" id="IPR006571">
    <property type="entry name" value="TLDc_dom"/>
</dbReference>
<organism evidence="13 14">
    <name type="scientific">Spizellomyces punctatus (strain DAOM BR117)</name>
    <dbReference type="NCBI Taxonomy" id="645134"/>
    <lineage>
        <taxon>Eukaryota</taxon>
        <taxon>Fungi</taxon>
        <taxon>Fungi incertae sedis</taxon>
        <taxon>Chytridiomycota</taxon>
        <taxon>Chytridiomycota incertae sedis</taxon>
        <taxon>Chytridiomycetes</taxon>
        <taxon>Spizellomycetales</taxon>
        <taxon>Spizellomycetaceae</taxon>
        <taxon>Spizellomyces</taxon>
    </lineage>
</organism>
<comment type="subcellular location">
    <subcellularLocation>
        <location evidence="1">Cytoplasmic vesicle membrane</location>
    </subcellularLocation>
    <subcellularLocation>
        <location evidence="3">Endomembrane system</location>
        <topology evidence="3">Peripheral membrane protein</topology>
    </subcellularLocation>
    <subcellularLocation>
        <location evidence="2">Mitochondrion</location>
    </subcellularLocation>
    <subcellularLocation>
        <location evidence="9">Synapse</location>
    </subcellularLocation>
</comment>
<dbReference type="RefSeq" id="XP_016610227.1">
    <property type="nucleotide sequence ID" value="XM_016750960.1"/>
</dbReference>
<keyword evidence="5" id="KW-0770">Synapse</keyword>
<dbReference type="VEuPathDB" id="FungiDB:SPPG_02676"/>
<evidence type="ECO:0000256" key="7">
    <source>
        <dbReference type="ARBA" id="ARBA00023136"/>
    </source>
</evidence>
<evidence type="ECO:0000256" key="5">
    <source>
        <dbReference type="ARBA" id="ARBA00023018"/>
    </source>
</evidence>
<dbReference type="OMA" id="WGRTEHC"/>
<evidence type="ECO:0000256" key="3">
    <source>
        <dbReference type="ARBA" id="ARBA00004184"/>
    </source>
</evidence>
<dbReference type="GO" id="GO:0005634">
    <property type="term" value="C:nucleus"/>
    <property type="evidence" value="ECO:0007669"/>
    <property type="project" value="TreeGrafter"/>
</dbReference>
<proteinExistence type="inferred from homology"/>
<dbReference type="InterPro" id="IPR035969">
    <property type="entry name" value="Rab-GAP_TBC_sf"/>
</dbReference>
<dbReference type="OrthoDB" id="26679at2759"/>
<dbReference type="Gene3D" id="1.10.472.80">
    <property type="entry name" value="Ypt/Rab-GAP domain of gyp1p, domain 3"/>
    <property type="match status" value="1"/>
</dbReference>